<organism evidence="1 2">
    <name type="scientific">Brachionus plicatilis</name>
    <name type="common">Marine rotifer</name>
    <name type="synonym">Brachionus muelleri</name>
    <dbReference type="NCBI Taxonomy" id="10195"/>
    <lineage>
        <taxon>Eukaryota</taxon>
        <taxon>Metazoa</taxon>
        <taxon>Spiralia</taxon>
        <taxon>Gnathifera</taxon>
        <taxon>Rotifera</taxon>
        <taxon>Eurotatoria</taxon>
        <taxon>Monogononta</taxon>
        <taxon>Pseudotrocha</taxon>
        <taxon>Ploima</taxon>
        <taxon>Brachionidae</taxon>
        <taxon>Brachionus</taxon>
    </lineage>
</organism>
<reference evidence="1 2" key="1">
    <citation type="journal article" date="2018" name="Sci. Rep.">
        <title>Genomic signatures of local adaptation to the degree of environmental predictability in rotifers.</title>
        <authorList>
            <person name="Franch-Gras L."/>
            <person name="Hahn C."/>
            <person name="Garcia-Roger E.M."/>
            <person name="Carmona M.J."/>
            <person name="Serra M."/>
            <person name="Gomez A."/>
        </authorList>
    </citation>
    <scope>NUCLEOTIDE SEQUENCE [LARGE SCALE GENOMIC DNA]</scope>
    <source>
        <strain evidence="1">HYR1</strain>
    </source>
</reference>
<proteinExistence type="predicted"/>
<name>A0A3M7P4U6_BRAPC</name>
<dbReference type="AlphaFoldDB" id="A0A3M7P4U6"/>
<evidence type="ECO:0000313" key="2">
    <source>
        <dbReference type="Proteomes" id="UP000276133"/>
    </source>
</evidence>
<keyword evidence="2" id="KW-1185">Reference proteome</keyword>
<evidence type="ECO:0000313" key="1">
    <source>
        <dbReference type="EMBL" id="RMZ94043.1"/>
    </source>
</evidence>
<gene>
    <name evidence="1" type="ORF">BpHYR1_001292</name>
</gene>
<comment type="caution">
    <text evidence="1">The sequence shown here is derived from an EMBL/GenBank/DDBJ whole genome shotgun (WGS) entry which is preliminary data.</text>
</comment>
<protein>
    <submittedName>
        <fullName evidence="1">Uncharacterized protein</fullName>
    </submittedName>
</protein>
<dbReference type="EMBL" id="REGN01013349">
    <property type="protein sequence ID" value="RMZ94043.1"/>
    <property type="molecule type" value="Genomic_DNA"/>
</dbReference>
<sequence length="150" mass="17265">MVRTRSTSSSDNSPALLLVSISAFLKQRNANRRPTPLMDVNAKASFTEFRLNLYEVNILLICLFHINFQKGKVFLILTPRQNMKSAFFTHHKGTNFSMVSMVAYACIKTKESQKKSKVILRMISQGFIRYYVSKKSSNNKIRFGEWGMID</sequence>
<dbReference type="Proteomes" id="UP000276133">
    <property type="component" value="Unassembled WGS sequence"/>
</dbReference>
<accession>A0A3M7P4U6</accession>